<evidence type="ECO:0000256" key="3">
    <source>
        <dbReference type="ARBA" id="ARBA00022692"/>
    </source>
</evidence>
<keyword evidence="3 6" id="KW-0812">Transmembrane</keyword>
<evidence type="ECO:0000256" key="5">
    <source>
        <dbReference type="ARBA" id="ARBA00023136"/>
    </source>
</evidence>
<feature type="transmembrane region" description="Helical" evidence="6">
    <location>
        <begin position="113"/>
        <end position="131"/>
    </location>
</feature>
<keyword evidence="2" id="KW-1003">Cell membrane</keyword>
<comment type="subcellular location">
    <subcellularLocation>
        <location evidence="1">Cell membrane</location>
        <topology evidence="1">Multi-pass membrane protein</topology>
    </subcellularLocation>
</comment>
<dbReference type="AlphaFoldDB" id="B1WYM0"/>
<gene>
    <name evidence="7" type="ordered locus">cce_1687</name>
</gene>
<protein>
    <recommendedName>
        <fullName evidence="9">Phosphate-starvation-inducible E-like protein</fullName>
    </recommendedName>
</protein>
<keyword evidence="8" id="KW-1185">Reference proteome</keyword>
<evidence type="ECO:0000256" key="1">
    <source>
        <dbReference type="ARBA" id="ARBA00004651"/>
    </source>
</evidence>
<feature type="transmembrane region" description="Helical" evidence="6">
    <location>
        <begin position="143"/>
        <end position="163"/>
    </location>
</feature>
<dbReference type="EMBL" id="CP000806">
    <property type="protein sequence ID" value="ACB51037.1"/>
    <property type="molecule type" value="Genomic_DNA"/>
</dbReference>
<name>B1WYM0_CROS5</name>
<proteinExistence type="predicted"/>
<evidence type="ECO:0000313" key="8">
    <source>
        <dbReference type="Proteomes" id="UP000001203"/>
    </source>
</evidence>
<evidence type="ECO:0008006" key="9">
    <source>
        <dbReference type="Google" id="ProtNLM"/>
    </source>
</evidence>
<evidence type="ECO:0000313" key="7">
    <source>
        <dbReference type="EMBL" id="ACB51037.1"/>
    </source>
</evidence>
<evidence type="ECO:0000256" key="6">
    <source>
        <dbReference type="SAM" id="Phobius"/>
    </source>
</evidence>
<dbReference type="InterPro" id="IPR020948">
    <property type="entry name" value="P_starv_induced_PsiE-like"/>
</dbReference>
<evidence type="ECO:0000256" key="2">
    <source>
        <dbReference type="ARBA" id="ARBA00022475"/>
    </source>
</evidence>
<dbReference type="KEGG" id="cyt:cce_1687"/>
<dbReference type="HOGENOM" id="CLU_113758_1_0_3"/>
<sequence>MIEAVKMVKRNPSKNRLKNFIIKAIRLLKDDNFMVGIHLVENVVSKILSIALVIVIGVSIFDLSLVLVKDLFTAEPIGFFNKTLIEIFGLFLNVLIALELLENVTAYLRKHIVQVELVVVTALIAVARKIIIFDPSKYAKNDLIALAFACLALAASYAIIRFINHKST</sequence>
<dbReference type="eggNOG" id="COG3431">
    <property type="taxonomic scope" value="Bacteria"/>
</dbReference>
<accession>B1WYM0</accession>
<dbReference type="OrthoDB" id="488857at2"/>
<keyword evidence="5 6" id="KW-0472">Membrane</keyword>
<dbReference type="Proteomes" id="UP000001203">
    <property type="component" value="Chromosome circular"/>
</dbReference>
<feature type="transmembrane region" description="Helical" evidence="6">
    <location>
        <begin position="47"/>
        <end position="67"/>
    </location>
</feature>
<organism evidence="7 8">
    <name type="scientific">Crocosphaera subtropica (strain ATCC 51142 / BH68)</name>
    <name type="common">Cyanothece sp. (strain ATCC 51142)</name>
    <dbReference type="NCBI Taxonomy" id="43989"/>
    <lineage>
        <taxon>Bacteria</taxon>
        <taxon>Bacillati</taxon>
        <taxon>Cyanobacteriota</taxon>
        <taxon>Cyanophyceae</taxon>
        <taxon>Oscillatoriophycideae</taxon>
        <taxon>Chroococcales</taxon>
        <taxon>Aphanothecaceae</taxon>
        <taxon>Crocosphaera</taxon>
        <taxon>Crocosphaera subtropica</taxon>
    </lineage>
</organism>
<evidence type="ECO:0000256" key="4">
    <source>
        <dbReference type="ARBA" id="ARBA00022989"/>
    </source>
</evidence>
<dbReference type="GO" id="GO:0005886">
    <property type="term" value="C:plasma membrane"/>
    <property type="evidence" value="ECO:0007669"/>
    <property type="project" value="UniProtKB-SubCell"/>
</dbReference>
<dbReference type="STRING" id="43989.cce_1687"/>
<reference evidence="7 8" key="1">
    <citation type="journal article" date="2008" name="Proc. Natl. Acad. Sci. U.S.A.">
        <title>The genome of Cyanothece 51142, a unicellular diazotrophic cyanobacterium important in the marine nitrogen cycle.</title>
        <authorList>
            <person name="Welsh E.A."/>
            <person name="Liberton M."/>
            <person name="Stoeckel J."/>
            <person name="Loh T."/>
            <person name="Elvitigala T."/>
            <person name="Wang C."/>
            <person name="Wollam A."/>
            <person name="Fulton R.S."/>
            <person name="Clifton S.W."/>
            <person name="Jacobs J.M."/>
            <person name="Aurora R."/>
            <person name="Ghosh B.K."/>
            <person name="Sherman L.A."/>
            <person name="Smith R.D."/>
            <person name="Wilson R.K."/>
            <person name="Pakrasi H.B."/>
        </authorList>
    </citation>
    <scope>NUCLEOTIDE SEQUENCE [LARGE SCALE GENOMIC DNA]</scope>
    <source>
        <strain evidence="8">ATCC 51142 / BH68</strain>
    </source>
</reference>
<feature type="transmembrane region" description="Helical" evidence="6">
    <location>
        <begin position="79"/>
        <end position="101"/>
    </location>
</feature>
<keyword evidence="4 6" id="KW-1133">Transmembrane helix</keyword>
<dbReference type="Pfam" id="PF06146">
    <property type="entry name" value="PsiE"/>
    <property type="match status" value="1"/>
</dbReference>